<dbReference type="Proteomes" id="UP001595803">
    <property type="component" value="Unassembled WGS sequence"/>
</dbReference>
<dbReference type="RefSeq" id="WP_322473367.1">
    <property type="nucleotide sequence ID" value="NZ_JBHRZG010000007.1"/>
</dbReference>
<evidence type="ECO:0000313" key="3">
    <source>
        <dbReference type="EMBL" id="MFC3832581.1"/>
    </source>
</evidence>
<dbReference type="InterPro" id="IPR047589">
    <property type="entry name" value="DUF11_rpt"/>
</dbReference>
<gene>
    <name evidence="3" type="ORF">ACFOSB_06890</name>
</gene>
<feature type="domain" description="DUF11" evidence="2">
    <location>
        <begin position="200"/>
        <end position="320"/>
    </location>
</feature>
<evidence type="ECO:0000256" key="1">
    <source>
        <dbReference type="SAM" id="SignalP"/>
    </source>
</evidence>
<sequence>MKLSRPPSLRTALVSVLVMAGVAGAAGTPAGTVITNRASALFGTPNPQDLQETASNTISTVVQAVCSVSVTPDGTVAQPGQRATLLPGERAVFPYTVVNTGNTPGTFPVQGVVDAASTLTPAIRVVLDTNGNGLPDSTEPEVSSVTLAADARAGVLLVVDTTRSAGAGNAYVNVTASCADGSATDTNNVSAVQVGPPPALGVTKTFTPALVRPGTETTVTVTARNGGQGTSREVLLTDLLAAQTAQGLTFVAGSARTTVGTLEYTADGTAWSAAEPATVRGVRVRLPALAPDATATLTFRMLAGAAAENHVIPNTATAETGGERASGSASADVRYLPGVAIGPVGAPQAPEGTAADAQRVPFAVAGQPVCFDHTLLNTGDVRDDFTVTVTYPQGTATPTLLDAAGKPLALPVSLEPGQSTLVRVCHAAQAGTLDALVTVAGARGTSNTTHDLVGVVESGLPELRKSAAATTVDEGGQTVAVPEGGSVATGDTVTYTLVVRNPYAHALTGAVVRDPVPAHVTAVSAAAGGVITGQPGAQSATWTLGTLAPGETRTLTLVTTVSPRAVDGEGLKNVFTLTTTELVTPVPSNETVTPVWSAQLRVVKAVSAKEATYGDRLTYTLTITNQSVTTAIMQAAVTDTPARGLDYVPGTSTLDGQPLVDPVLSGGTLRWTLPELPAGRPVVIAYQTRVTPEASGDLVNAVVVSGTGAGGIARAVASNRATATIKLSPLLFAPLADIVGVVYVDRNRDGRFDPAIDTPVPRARILLAGGRQALTDPLGRYSFLNVAHGTHALRLDPHTTPYPPLQLTSDGGLSGTRSVPVRGLTSVDFPLAPLGGDISVLRHTTLLVGDVTIEKTVTQLPGGYAVTLRVTTPRALDGVDLDDPLPPGAVLQDGRNTVTGTLIAGEHTFTYRFLWAGAPGAATTDPVMSWRY</sequence>
<feature type="domain" description="DUF11" evidence="2">
    <location>
        <begin position="486"/>
        <end position="591"/>
    </location>
</feature>
<dbReference type="PANTHER" id="PTHR34819">
    <property type="entry name" value="LARGE CYSTEINE-RICH PERIPLASMIC PROTEIN OMCB"/>
    <property type="match status" value="1"/>
</dbReference>
<protein>
    <submittedName>
        <fullName evidence="3">DUF11 domain-containing protein</fullName>
    </submittedName>
</protein>
<dbReference type="NCBIfam" id="TIGR01451">
    <property type="entry name" value="B_ant_repeat"/>
    <property type="match status" value="2"/>
</dbReference>
<dbReference type="Gene3D" id="2.60.40.1170">
    <property type="entry name" value="Mu homology domain, subdomain B"/>
    <property type="match status" value="1"/>
</dbReference>
<dbReference type="InterPro" id="IPR001434">
    <property type="entry name" value="OmcB-like_DUF11"/>
</dbReference>
<organism evidence="3 4">
    <name type="scientific">Deinococcus rufus</name>
    <dbReference type="NCBI Taxonomy" id="2136097"/>
    <lineage>
        <taxon>Bacteria</taxon>
        <taxon>Thermotogati</taxon>
        <taxon>Deinococcota</taxon>
        <taxon>Deinococci</taxon>
        <taxon>Deinococcales</taxon>
        <taxon>Deinococcaceae</taxon>
        <taxon>Deinococcus</taxon>
    </lineage>
</organism>
<dbReference type="PANTHER" id="PTHR34819:SF3">
    <property type="entry name" value="CELL SURFACE PROTEIN"/>
    <property type="match status" value="1"/>
</dbReference>
<keyword evidence="1" id="KW-0732">Signal</keyword>
<feature type="signal peptide" evidence="1">
    <location>
        <begin position="1"/>
        <end position="25"/>
    </location>
</feature>
<keyword evidence="4" id="KW-1185">Reference proteome</keyword>
<reference evidence="4" key="1">
    <citation type="journal article" date="2019" name="Int. J. Syst. Evol. Microbiol.">
        <title>The Global Catalogue of Microorganisms (GCM) 10K type strain sequencing project: providing services to taxonomists for standard genome sequencing and annotation.</title>
        <authorList>
            <consortium name="The Broad Institute Genomics Platform"/>
            <consortium name="The Broad Institute Genome Sequencing Center for Infectious Disease"/>
            <person name="Wu L."/>
            <person name="Ma J."/>
        </authorList>
    </citation>
    <scope>NUCLEOTIDE SEQUENCE [LARGE SCALE GENOMIC DNA]</scope>
    <source>
        <strain evidence="4">CCTCC AB 2017081</strain>
    </source>
</reference>
<dbReference type="EMBL" id="JBHRZG010000007">
    <property type="protein sequence ID" value="MFC3832581.1"/>
    <property type="molecule type" value="Genomic_DNA"/>
</dbReference>
<evidence type="ECO:0000313" key="4">
    <source>
        <dbReference type="Proteomes" id="UP001595803"/>
    </source>
</evidence>
<comment type="caution">
    <text evidence="3">The sequence shown here is derived from an EMBL/GenBank/DDBJ whole genome shotgun (WGS) entry which is preliminary data.</text>
</comment>
<feature type="domain" description="DUF11" evidence="2">
    <location>
        <begin position="600"/>
        <end position="707"/>
    </location>
</feature>
<name>A0ABV7Z545_9DEIO</name>
<accession>A0ABV7Z545</accession>
<dbReference type="Gene3D" id="2.60.40.740">
    <property type="match status" value="1"/>
</dbReference>
<proteinExistence type="predicted"/>
<feature type="chain" id="PRO_5046163023" evidence="1">
    <location>
        <begin position="26"/>
        <end position="932"/>
    </location>
</feature>
<dbReference type="SUPFAM" id="SSF117074">
    <property type="entry name" value="Hypothetical protein PA1324"/>
    <property type="match status" value="1"/>
</dbReference>
<dbReference type="Pfam" id="PF01345">
    <property type="entry name" value="DUF11"/>
    <property type="match status" value="3"/>
</dbReference>
<evidence type="ECO:0000259" key="2">
    <source>
        <dbReference type="Pfam" id="PF01345"/>
    </source>
</evidence>
<dbReference type="InterPro" id="IPR051172">
    <property type="entry name" value="Chlamydia_OmcB"/>
</dbReference>